<protein>
    <recommendedName>
        <fullName evidence="5">Transmembrane protein</fullName>
    </recommendedName>
</protein>
<gene>
    <name evidence="3" type="ORF">CVT25_012438</name>
</gene>
<feature type="transmembrane region" description="Helical" evidence="1">
    <location>
        <begin position="168"/>
        <end position="193"/>
    </location>
</feature>
<evidence type="ECO:0000313" key="4">
    <source>
        <dbReference type="Proteomes" id="UP000283269"/>
    </source>
</evidence>
<dbReference type="InParanoid" id="A0A409XC04"/>
<evidence type="ECO:0000256" key="2">
    <source>
        <dbReference type="SAM" id="SignalP"/>
    </source>
</evidence>
<feature type="transmembrane region" description="Helical" evidence="1">
    <location>
        <begin position="87"/>
        <end position="111"/>
    </location>
</feature>
<accession>A0A409XC04</accession>
<feature type="transmembrane region" description="Helical" evidence="1">
    <location>
        <begin position="205"/>
        <end position="225"/>
    </location>
</feature>
<dbReference type="EMBL" id="NHYD01002102">
    <property type="protein sequence ID" value="PPQ88319.1"/>
    <property type="molecule type" value="Genomic_DNA"/>
</dbReference>
<dbReference type="OrthoDB" id="2873242at2759"/>
<feature type="transmembrane region" description="Helical" evidence="1">
    <location>
        <begin position="53"/>
        <end position="75"/>
    </location>
</feature>
<keyword evidence="1" id="KW-1133">Transmembrane helix</keyword>
<sequence length="315" mass="34429">MSRRVVLSAISALHLLSLSQFIVQWYSIDLDVVINGDTRETIFISNVEGGPPWVWVFVDFLTYSSFVVSDGLLIWRCYHIWGQSLRIILVPVALFIAESCLFIAAIALAGANGQLTSDVNAKLFNHISSASIFVSLGTTMITTFLIGYRIYSATRANGTPSRRLFHRIWVIVIESAAVYSLVLLVDAICYVNPLFIALRSPLAVVGYYMELVQIFVTVGSLYHLAHNLVSLTQNQGMAPTILVARIALTNPSNTVAPTVTHISGLQFGSQHGSGGSRDTTGGEMNVSVLADDVTPEEVQMKRECTADGTIRDDQV</sequence>
<keyword evidence="4" id="KW-1185">Reference proteome</keyword>
<reference evidence="3 4" key="1">
    <citation type="journal article" date="2018" name="Evol. Lett.">
        <title>Horizontal gene cluster transfer increased hallucinogenic mushroom diversity.</title>
        <authorList>
            <person name="Reynolds H.T."/>
            <person name="Vijayakumar V."/>
            <person name="Gluck-Thaler E."/>
            <person name="Korotkin H.B."/>
            <person name="Matheny P.B."/>
            <person name="Slot J.C."/>
        </authorList>
    </citation>
    <scope>NUCLEOTIDE SEQUENCE [LARGE SCALE GENOMIC DNA]</scope>
    <source>
        <strain evidence="3 4">2631</strain>
    </source>
</reference>
<keyword evidence="1" id="KW-0812">Transmembrane</keyword>
<evidence type="ECO:0000313" key="3">
    <source>
        <dbReference type="EMBL" id="PPQ88319.1"/>
    </source>
</evidence>
<dbReference type="Proteomes" id="UP000283269">
    <property type="component" value="Unassembled WGS sequence"/>
</dbReference>
<keyword evidence="1" id="KW-0472">Membrane</keyword>
<evidence type="ECO:0000256" key="1">
    <source>
        <dbReference type="SAM" id="Phobius"/>
    </source>
</evidence>
<dbReference type="AlphaFoldDB" id="A0A409XC04"/>
<feature type="chain" id="PRO_5019316813" description="Transmembrane protein" evidence="2">
    <location>
        <begin position="20"/>
        <end position="315"/>
    </location>
</feature>
<name>A0A409XC04_PSICY</name>
<comment type="caution">
    <text evidence="3">The sequence shown here is derived from an EMBL/GenBank/DDBJ whole genome shotgun (WGS) entry which is preliminary data.</text>
</comment>
<organism evidence="3 4">
    <name type="scientific">Psilocybe cyanescens</name>
    <dbReference type="NCBI Taxonomy" id="93625"/>
    <lineage>
        <taxon>Eukaryota</taxon>
        <taxon>Fungi</taxon>
        <taxon>Dikarya</taxon>
        <taxon>Basidiomycota</taxon>
        <taxon>Agaricomycotina</taxon>
        <taxon>Agaricomycetes</taxon>
        <taxon>Agaricomycetidae</taxon>
        <taxon>Agaricales</taxon>
        <taxon>Agaricineae</taxon>
        <taxon>Strophariaceae</taxon>
        <taxon>Psilocybe</taxon>
    </lineage>
</organism>
<evidence type="ECO:0008006" key="5">
    <source>
        <dbReference type="Google" id="ProtNLM"/>
    </source>
</evidence>
<proteinExistence type="predicted"/>
<keyword evidence="2" id="KW-0732">Signal</keyword>
<feature type="transmembrane region" description="Helical" evidence="1">
    <location>
        <begin position="123"/>
        <end position="148"/>
    </location>
</feature>
<feature type="signal peptide" evidence="2">
    <location>
        <begin position="1"/>
        <end position="19"/>
    </location>
</feature>